<evidence type="ECO:0000313" key="5">
    <source>
        <dbReference type="EMBL" id="ANB16945.1"/>
    </source>
</evidence>
<dbReference type="EMBL" id="CP015249">
    <property type="protein sequence ID" value="ANB16945.1"/>
    <property type="molecule type" value="Genomic_DNA"/>
</dbReference>
<proteinExistence type="inferred from homology"/>
<dbReference type="STRING" id="1300342.I596_914"/>
<comment type="similarity">
    <text evidence="1">Belongs to the Skp family.</text>
</comment>
<evidence type="ECO:0000256" key="4">
    <source>
        <dbReference type="SAM" id="SignalP"/>
    </source>
</evidence>
<name>A0A160DRV3_9GAMM</name>
<feature type="chain" id="PRO_5007813409" evidence="4">
    <location>
        <begin position="18"/>
        <end position="173"/>
    </location>
</feature>
<reference evidence="5 6" key="1">
    <citation type="submission" date="2016-04" db="EMBL/GenBank/DDBJ databases">
        <title>Complete genome sequence of Dokdonella koreensis DS-123T.</title>
        <authorList>
            <person name="Kim J.F."/>
            <person name="Lee H."/>
            <person name="Kwak M.-J."/>
        </authorList>
    </citation>
    <scope>NUCLEOTIDE SEQUENCE [LARGE SCALE GENOMIC DNA]</scope>
    <source>
        <strain evidence="5 6">DS-123</strain>
    </source>
</reference>
<dbReference type="Proteomes" id="UP000076830">
    <property type="component" value="Chromosome"/>
</dbReference>
<dbReference type="GO" id="GO:0051082">
    <property type="term" value="F:unfolded protein binding"/>
    <property type="evidence" value="ECO:0007669"/>
    <property type="project" value="InterPro"/>
</dbReference>
<keyword evidence="6" id="KW-1185">Reference proteome</keyword>
<gene>
    <name evidence="5" type="ORF">I596_914</name>
</gene>
<dbReference type="InterPro" id="IPR024930">
    <property type="entry name" value="Skp_dom_sf"/>
</dbReference>
<dbReference type="SUPFAM" id="SSF111384">
    <property type="entry name" value="OmpH-like"/>
    <property type="match status" value="1"/>
</dbReference>
<protein>
    <submittedName>
        <fullName evidence="5">Outer membrane protein OmpH</fullName>
    </submittedName>
</protein>
<feature type="coiled-coil region" evidence="3">
    <location>
        <begin position="84"/>
        <end position="111"/>
    </location>
</feature>
<dbReference type="RefSeq" id="WP_067644660.1">
    <property type="nucleotide sequence ID" value="NZ_CP015249.1"/>
</dbReference>
<sequence>MHALLAALALWAATVHAQVPAPTRIGYLDTKRLIDNMPQTLAAREKLEREFAQRDTALRTDETRLEELRSRQNRDAPILTLDAAETLQREIDALERLIRRSRDNLRNELKTRTDQETDRNWREIENTIVEFARSEGYDLIVSSPVVYASPRIDVTDRVLERLRRQYQTREGGR</sequence>
<keyword evidence="3" id="KW-0175">Coiled coil</keyword>
<evidence type="ECO:0000256" key="1">
    <source>
        <dbReference type="ARBA" id="ARBA00009091"/>
    </source>
</evidence>
<dbReference type="GO" id="GO:0005829">
    <property type="term" value="C:cytosol"/>
    <property type="evidence" value="ECO:0007669"/>
    <property type="project" value="TreeGrafter"/>
</dbReference>
<dbReference type="PANTHER" id="PTHR35089">
    <property type="entry name" value="CHAPERONE PROTEIN SKP"/>
    <property type="match status" value="1"/>
</dbReference>
<evidence type="ECO:0000313" key="6">
    <source>
        <dbReference type="Proteomes" id="UP000076830"/>
    </source>
</evidence>
<keyword evidence="2 4" id="KW-0732">Signal</keyword>
<dbReference type="KEGG" id="dko:I596_914"/>
<dbReference type="Pfam" id="PF03938">
    <property type="entry name" value="OmpH"/>
    <property type="match status" value="1"/>
</dbReference>
<evidence type="ECO:0000256" key="3">
    <source>
        <dbReference type="SAM" id="Coils"/>
    </source>
</evidence>
<dbReference type="AlphaFoldDB" id="A0A160DRV3"/>
<dbReference type="PANTHER" id="PTHR35089:SF1">
    <property type="entry name" value="CHAPERONE PROTEIN SKP"/>
    <property type="match status" value="1"/>
</dbReference>
<organism evidence="5 6">
    <name type="scientific">Dokdonella koreensis DS-123</name>
    <dbReference type="NCBI Taxonomy" id="1300342"/>
    <lineage>
        <taxon>Bacteria</taxon>
        <taxon>Pseudomonadati</taxon>
        <taxon>Pseudomonadota</taxon>
        <taxon>Gammaproteobacteria</taxon>
        <taxon>Lysobacterales</taxon>
        <taxon>Rhodanobacteraceae</taxon>
        <taxon>Dokdonella</taxon>
    </lineage>
</organism>
<evidence type="ECO:0000256" key="2">
    <source>
        <dbReference type="ARBA" id="ARBA00022729"/>
    </source>
</evidence>
<accession>A0A160DRV3</accession>
<dbReference type="Gene3D" id="3.30.910.20">
    <property type="entry name" value="Skp domain"/>
    <property type="match status" value="1"/>
</dbReference>
<dbReference type="InterPro" id="IPR005632">
    <property type="entry name" value="Chaperone_Skp"/>
</dbReference>
<dbReference type="SMART" id="SM00935">
    <property type="entry name" value="OmpH"/>
    <property type="match status" value="1"/>
</dbReference>
<dbReference type="GO" id="GO:0050821">
    <property type="term" value="P:protein stabilization"/>
    <property type="evidence" value="ECO:0007669"/>
    <property type="project" value="TreeGrafter"/>
</dbReference>
<feature type="signal peptide" evidence="4">
    <location>
        <begin position="1"/>
        <end position="17"/>
    </location>
</feature>